<evidence type="ECO:0000256" key="1">
    <source>
        <dbReference type="SAM" id="Phobius"/>
    </source>
</evidence>
<gene>
    <name evidence="2" type="ORF">FEZ53_10465</name>
</gene>
<evidence type="ECO:0000313" key="2">
    <source>
        <dbReference type="EMBL" id="TLP89870.1"/>
    </source>
</evidence>
<dbReference type="OrthoDB" id="6998765at2"/>
<keyword evidence="1" id="KW-1133">Transmembrane helix</keyword>
<evidence type="ECO:0000313" key="3">
    <source>
        <dbReference type="Proteomes" id="UP000307747"/>
    </source>
</evidence>
<name>A0A5R9B203_STAXY</name>
<dbReference type="AlphaFoldDB" id="A0A5R9B203"/>
<accession>A0A5R9B203</accession>
<comment type="caution">
    <text evidence="2">The sequence shown here is derived from an EMBL/GenBank/DDBJ whole genome shotgun (WGS) entry which is preliminary data.</text>
</comment>
<keyword evidence="1" id="KW-0472">Membrane</keyword>
<feature type="transmembrane region" description="Helical" evidence="1">
    <location>
        <begin position="33"/>
        <end position="60"/>
    </location>
</feature>
<keyword evidence="1" id="KW-0812">Transmembrane</keyword>
<organism evidence="2 3">
    <name type="scientific">Staphylococcus xylosus</name>
    <dbReference type="NCBI Taxonomy" id="1288"/>
    <lineage>
        <taxon>Bacteria</taxon>
        <taxon>Bacillati</taxon>
        <taxon>Bacillota</taxon>
        <taxon>Bacilli</taxon>
        <taxon>Bacillales</taxon>
        <taxon>Staphylococcaceae</taxon>
        <taxon>Staphylococcus</taxon>
    </lineage>
</organism>
<dbReference type="EMBL" id="VBTJ01000002">
    <property type="protein sequence ID" value="TLP89870.1"/>
    <property type="molecule type" value="Genomic_DNA"/>
</dbReference>
<reference evidence="2 3" key="1">
    <citation type="submission" date="2019-05" db="EMBL/GenBank/DDBJ databases">
        <title>The metagenome of a microbial culture collection derived from dairy environment covers the genomic content of the human microbiome.</title>
        <authorList>
            <person name="Roder T."/>
            <person name="Wuthrich D."/>
            <person name="Sattari Z."/>
            <person name="Von Ah U."/>
            <person name="Bar C."/>
            <person name="Ronchi F."/>
            <person name="Macpherson A.J."/>
            <person name="Ganal-Vonarburg S.C."/>
            <person name="Bruggmann R."/>
            <person name="Vergeres G."/>
        </authorList>
    </citation>
    <scope>NUCLEOTIDE SEQUENCE [LARGE SCALE GENOMIC DNA]</scope>
    <source>
        <strain evidence="2 3">FAM 20833</strain>
    </source>
</reference>
<sequence>MYKFCLKKIIVTAYLSHITKHIYSLGNALGLPVLAICIYLSILNFAWLPSFILLIILMLLMKLI</sequence>
<proteinExistence type="predicted"/>
<dbReference type="Proteomes" id="UP000307747">
    <property type="component" value="Unassembled WGS sequence"/>
</dbReference>
<protein>
    <submittedName>
        <fullName evidence="2">Uncharacterized protein</fullName>
    </submittedName>
</protein>